<protein>
    <submittedName>
        <fullName evidence="1">Uncharacterized protein</fullName>
    </submittedName>
</protein>
<organism evidence="1">
    <name type="scientific">metagenome</name>
    <dbReference type="NCBI Taxonomy" id="256318"/>
    <lineage>
        <taxon>unclassified sequences</taxon>
        <taxon>metagenomes</taxon>
    </lineage>
</organism>
<reference evidence="1" key="1">
    <citation type="submission" date="2018-07" db="EMBL/GenBank/DDBJ databases">
        <authorList>
            <person name="Quirk P.G."/>
            <person name="Krulwich T.A."/>
        </authorList>
    </citation>
    <scope>NUCLEOTIDE SEQUENCE</scope>
</reference>
<dbReference type="EMBL" id="UIDG01000024">
    <property type="protein sequence ID" value="SUS04145.1"/>
    <property type="molecule type" value="Genomic_DNA"/>
</dbReference>
<evidence type="ECO:0000313" key="1">
    <source>
        <dbReference type="EMBL" id="SUS04145.1"/>
    </source>
</evidence>
<proteinExistence type="predicted"/>
<dbReference type="SUPFAM" id="SSF53448">
    <property type="entry name" value="Nucleotide-diphospho-sugar transferases"/>
    <property type="match status" value="1"/>
</dbReference>
<name>A0A380T8D8_9ZZZZ</name>
<sequence>MWRSCLRKLRWNDAITYLRRFWVKRTFDKVAKGILNTAPLDVQGLSPLFLSMVCHRDVTAYLLAIKSLYFRFKQGRVVIINDGSLSAEDLETLRLHIPGLEVVDIAAIDTGTCPRGGCWERLIKIIELSSEEYVLQVDADTLVSDAIPEVVDCWRANRSFLLGTDVGQEVAPALAPAQAAQGWIETAKSNGGRITVCMLAEAALDSLPDAKKHRYVHASAGFAGFAQGAFRVRDLEIFSDLMRDRLGSRWDEWGTEQIGSNYILANAPGALVLPFSRYACFEPHLPSGERPFLHFIGTYRFDKGLYRRQAQAFLKMYARESTASPRDNAIVLRDESSSGISTG</sequence>
<gene>
    <name evidence="1" type="ORF">DF3PB_120012</name>
</gene>
<accession>A0A380T8D8</accession>
<dbReference type="InterPro" id="IPR029044">
    <property type="entry name" value="Nucleotide-diphossugar_trans"/>
</dbReference>
<dbReference type="AlphaFoldDB" id="A0A380T8D8"/>